<gene>
    <name evidence="2" type="ORF">AK812_SmicGene46887</name>
</gene>
<reference evidence="2 3" key="1">
    <citation type="submission" date="2016-02" db="EMBL/GenBank/DDBJ databases">
        <title>Genome analysis of coral dinoflagellate symbionts highlights evolutionary adaptations to a symbiotic lifestyle.</title>
        <authorList>
            <person name="Aranda M."/>
            <person name="Li Y."/>
            <person name="Liew Y.J."/>
            <person name="Baumgarten S."/>
            <person name="Simakov O."/>
            <person name="Wilson M."/>
            <person name="Piel J."/>
            <person name="Ashoor H."/>
            <person name="Bougouffa S."/>
            <person name="Bajic V.B."/>
            <person name="Ryu T."/>
            <person name="Ravasi T."/>
            <person name="Bayer T."/>
            <person name="Micklem G."/>
            <person name="Kim H."/>
            <person name="Bhak J."/>
            <person name="Lajeunesse T.C."/>
            <person name="Voolstra C.R."/>
        </authorList>
    </citation>
    <scope>NUCLEOTIDE SEQUENCE [LARGE SCALE GENOMIC DNA]</scope>
    <source>
        <strain evidence="2 3">CCMP2467</strain>
    </source>
</reference>
<keyword evidence="3" id="KW-1185">Reference proteome</keyword>
<protein>
    <submittedName>
        <fullName evidence="2">Uncharacterized protein</fullName>
    </submittedName>
</protein>
<sequence length="43" mass="4575">EPPHEVATSQSGHRLDYEQRPGNSASGSLTFSKPAQALSSFTT</sequence>
<feature type="non-terminal residue" evidence="2">
    <location>
        <position position="1"/>
    </location>
</feature>
<proteinExistence type="predicted"/>
<dbReference type="Proteomes" id="UP000186817">
    <property type="component" value="Unassembled WGS sequence"/>
</dbReference>
<evidence type="ECO:0000313" key="3">
    <source>
        <dbReference type="Proteomes" id="UP000186817"/>
    </source>
</evidence>
<accession>A0A1Q9BSW8</accession>
<evidence type="ECO:0000313" key="2">
    <source>
        <dbReference type="EMBL" id="OLP73769.1"/>
    </source>
</evidence>
<name>A0A1Q9BSW8_SYMMI</name>
<feature type="compositionally biased region" description="Polar residues" evidence="1">
    <location>
        <begin position="21"/>
        <end position="43"/>
    </location>
</feature>
<dbReference type="EMBL" id="LSRX01004808">
    <property type="protein sequence ID" value="OLP73769.1"/>
    <property type="molecule type" value="Genomic_DNA"/>
</dbReference>
<dbReference type="AlphaFoldDB" id="A0A1Q9BSW8"/>
<comment type="caution">
    <text evidence="2">The sequence shown here is derived from an EMBL/GenBank/DDBJ whole genome shotgun (WGS) entry which is preliminary data.</text>
</comment>
<evidence type="ECO:0000256" key="1">
    <source>
        <dbReference type="SAM" id="MobiDB-lite"/>
    </source>
</evidence>
<feature type="non-terminal residue" evidence="2">
    <location>
        <position position="43"/>
    </location>
</feature>
<organism evidence="2 3">
    <name type="scientific">Symbiodinium microadriaticum</name>
    <name type="common">Dinoflagellate</name>
    <name type="synonym">Zooxanthella microadriatica</name>
    <dbReference type="NCBI Taxonomy" id="2951"/>
    <lineage>
        <taxon>Eukaryota</taxon>
        <taxon>Sar</taxon>
        <taxon>Alveolata</taxon>
        <taxon>Dinophyceae</taxon>
        <taxon>Suessiales</taxon>
        <taxon>Symbiodiniaceae</taxon>
        <taxon>Symbiodinium</taxon>
    </lineage>
</organism>
<feature type="region of interest" description="Disordered" evidence="1">
    <location>
        <begin position="1"/>
        <end position="43"/>
    </location>
</feature>